<dbReference type="EMBL" id="RCCK01000014">
    <property type="protein sequence ID" value="RLJ72555.1"/>
    <property type="molecule type" value="Genomic_DNA"/>
</dbReference>
<dbReference type="RefSeq" id="WP_121286433.1">
    <property type="nucleotide sequence ID" value="NZ_RCCK01000014.1"/>
</dbReference>
<dbReference type="Proteomes" id="UP000273898">
    <property type="component" value="Unassembled WGS sequence"/>
</dbReference>
<feature type="transmembrane region" description="Helical" evidence="1">
    <location>
        <begin position="458"/>
        <end position="483"/>
    </location>
</feature>
<organism evidence="2 4">
    <name type="scientific">Pedobacter alluvionis</name>
    <dbReference type="NCBI Taxonomy" id="475253"/>
    <lineage>
        <taxon>Bacteria</taxon>
        <taxon>Pseudomonadati</taxon>
        <taxon>Bacteroidota</taxon>
        <taxon>Sphingobacteriia</taxon>
        <taxon>Sphingobacteriales</taxon>
        <taxon>Sphingobacteriaceae</taxon>
        <taxon>Pedobacter</taxon>
    </lineage>
</organism>
<protein>
    <submittedName>
        <fullName evidence="2">DKNYY family protein</fullName>
    </submittedName>
</protein>
<keyword evidence="1" id="KW-0472">Membrane</keyword>
<evidence type="ECO:0000313" key="5">
    <source>
        <dbReference type="Proteomes" id="UP000297429"/>
    </source>
</evidence>
<dbReference type="EMBL" id="SOPX01000007">
    <property type="protein sequence ID" value="TFB28125.1"/>
    <property type="molecule type" value="Genomic_DNA"/>
</dbReference>
<evidence type="ECO:0000256" key="1">
    <source>
        <dbReference type="SAM" id="Phobius"/>
    </source>
</evidence>
<dbReference type="OrthoDB" id="8647779at2"/>
<keyword evidence="1" id="KW-0812">Transmembrane</keyword>
<evidence type="ECO:0000313" key="2">
    <source>
        <dbReference type="EMBL" id="RLJ72555.1"/>
    </source>
</evidence>
<dbReference type="InterPro" id="IPR027375">
    <property type="entry name" value="DKNYY"/>
</dbReference>
<dbReference type="AlphaFoldDB" id="A0A497XYI7"/>
<sequence length="510" mass="58136">MNLSINKRVGKTAFIVLLIFIITFSIFILFSETRGPDSNVIYNKGQKIGGVFTLYQNQIYASVPSNGDYLVQEADANSFRLVDDSYQNRQFGIDKNHAYCGNLIVKDFNPATARAIGNDYFTDGKQTCYCASMSVRNEDLSFFSELGLMSLYGLGIGDKPQTYIYPLTILNASPVPYRAILKTEVATNGNLAYYQGKILPQAHATGLRQISEWYNDGDIRENKNYLADGQYVYYKNTRLPLQDHTDLHAIVIDAQNQEDYLIDPKQGMVYVNDIAFDKQHSPYRVLSLNGAHVYHSLFLSKDGIFYFDKKEKKVLRTRDNPFNKGNFKEIAPLIFSDGHQILYTEASQVWGRNKSPGLKSESTHIYRLDEPTKGSWQKIGMVGGNYGAVWKNGNTYYYFDQLGDSQLIPQTIYRINDQSTVAALFAPQIRTDDIRNLVDTDRMIKVKRTELVEINTKFSIGFGGILWIIIASFIGIQLLLWVLRKLGVNMKPSRIKNQELKREKGNEKRM</sequence>
<comment type="caution">
    <text evidence="2">The sequence shown here is derived from an EMBL/GenBank/DDBJ whole genome shotgun (WGS) entry which is preliminary data.</text>
</comment>
<proteinExistence type="predicted"/>
<reference evidence="3 5" key="2">
    <citation type="submission" date="2019-03" db="EMBL/GenBank/DDBJ databases">
        <authorList>
            <person name="He R.-H."/>
        </authorList>
    </citation>
    <scope>NUCLEOTIDE SEQUENCE [LARGE SCALE GENOMIC DNA]</scope>
    <source>
        <strain evidence="3 5">DSM 19624</strain>
    </source>
</reference>
<feature type="transmembrane region" description="Helical" evidence="1">
    <location>
        <begin position="12"/>
        <end position="30"/>
    </location>
</feature>
<evidence type="ECO:0000313" key="4">
    <source>
        <dbReference type="Proteomes" id="UP000273898"/>
    </source>
</evidence>
<gene>
    <name evidence="2" type="ORF">BCL90_4180</name>
    <name evidence="3" type="ORF">E3V97_24180</name>
</gene>
<accession>A0A497XYI7</accession>
<dbReference type="SUPFAM" id="SSF82171">
    <property type="entry name" value="DPP6 N-terminal domain-like"/>
    <property type="match status" value="1"/>
</dbReference>
<keyword evidence="5" id="KW-1185">Reference proteome</keyword>
<keyword evidence="1" id="KW-1133">Transmembrane helix</keyword>
<name>A0A497XYI7_9SPHI</name>
<evidence type="ECO:0000313" key="3">
    <source>
        <dbReference type="EMBL" id="TFB28125.1"/>
    </source>
</evidence>
<dbReference type="Proteomes" id="UP000297429">
    <property type="component" value="Unassembled WGS sequence"/>
</dbReference>
<dbReference type="Pfam" id="PF13644">
    <property type="entry name" value="DKNYY"/>
    <property type="match status" value="1"/>
</dbReference>
<reference evidence="2 4" key="1">
    <citation type="submission" date="2018-10" db="EMBL/GenBank/DDBJ databases">
        <title>Genomic Encyclopedia of Archaeal and Bacterial Type Strains, Phase II (KMG-II): from individual species to whole genera.</title>
        <authorList>
            <person name="Goeker M."/>
        </authorList>
    </citation>
    <scope>NUCLEOTIDE SEQUENCE [LARGE SCALE GENOMIC DNA]</scope>
    <source>
        <strain evidence="2 4">DSM 19624</strain>
    </source>
</reference>